<proteinExistence type="predicted"/>
<gene>
    <name evidence="1" type="ORF">HPB47_001392</name>
</gene>
<evidence type="ECO:0000313" key="2">
    <source>
        <dbReference type="Proteomes" id="UP000805193"/>
    </source>
</evidence>
<sequence length="110" mass="12900">MAGQHALTLQEFRLSFRQEFLPTDYERRMRRELERRTQNPDKLLLKYVRAMQELFLIADPAAPNSERVERVIRQAHPTFAAHLRGSRFSSLDNLVVEARRLQGDILAPRA</sequence>
<reference evidence="1 2" key="1">
    <citation type="journal article" date="2020" name="Cell">
        <title>Large-Scale Comparative Analyses of Tick Genomes Elucidate Their Genetic Diversity and Vector Capacities.</title>
        <authorList>
            <consortium name="Tick Genome and Microbiome Consortium (TIGMIC)"/>
            <person name="Jia N."/>
            <person name="Wang J."/>
            <person name="Shi W."/>
            <person name="Du L."/>
            <person name="Sun Y."/>
            <person name="Zhan W."/>
            <person name="Jiang J.F."/>
            <person name="Wang Q."/>
            <person name="Zhang B."/>
            <person name="Ji P."/>
            <person name="Bell-Sakyi L."/>
            <person name="Cui X.M."/>
            <person name="Yuan T.T."/>
            <person name="Jiang B.G."/>
            <person name="Yang W.F."/>
            <person name="Lam T.T."/>
            <person name="Chang Q.C."/>
            <person name="Ding S.J."/>
            <person name="Wang X.J."/>
            <person name="Zhu J.G."/>
            <person name="Ruan X.D."/>
            <person name="Zhao L."/>
            <person name="Wei J.T."/>
            <person name="Ye R.Z."/>
            <person name="Que T.C."/>
            <person name="Du C.H."/>
            <person name="Zhou Y.H."/>
            <person name="Cheng J.X."/>
            <person name="Dai P.F."/>
            <person name="Guo W.B."/>
            <person name="Han X.H."/>
            <person name="Huang E.J."/>
            <person name="Li L.F."/>
            <person name="Wei W."/>
            <person name="Gao Y.C."/>
            <person name="Liu J.Z."/>
            <person name="Shao H.Z."/>
            <person name="Wang X."/>
            <person name="Wang C.C."/>
            <person name="Yang T.C."/>
            <person name="Huo Q.B."/>
            <person name="Li W."/>
            <person name="Chen H.Y."/>
            <person name="Chen S.E."/>
            <person name="Zhou L.G."/>
            <person name="Ni X.B."/>
            <person name="Tian J.H."/>
            <person name="Sheng Y."/>
            <person name="Liu T."/>
            <person name="Pan Y.S."/>
            <person name="Xia L.Y."/>
            <person name="Li J."/>
            <person name="Zhao F."/>
            <person name="Cao W.C."/>
        </authorList>
    </citation>
    <scope>NUCLEOTIDE SEQUENCE [LARGE SCALE GENOMIC DNA]</scope>
    <source>
        <strain evidence="1">Iper-2018</strain>
    </source>
</reference>
<protein>
    <submittedName>
        <fullName evidence="1">Uncharacterized protein</fullName>
    </submittedName>
</protein>
<evidence type="ECO:0000313" key="1">
    <source>
        <dbReference type="EMBL" id="KAG0422811.1"/>
    </source>
</evidence>
<organism evidence="1 2">
    <name type="scientific">Ixodes persulcatus</name>
    <name type="common">Taiga tick</name>
    <dbReference type="NCBI Taxonomy" id="34615"/>
    <lineage>
        <taxon>Eukaryota</taxon>
        <taxon>Metazoa</taxon>
        <taxon>Ecdysozoa</taxon>
        <taxon>Arthropoda</taxon>
        <taxon>Chelicerata</taxon>
        <taxon>Arachnida</taxon>
        <taxon>Acari</taxon>
        <taxon>Parasitiformes</taxon>
        <taxon>Ixodida</taxon>
        <taxon>Ixodoidea</taxon>
        <taxon>Ixodidae</taxon>
        <taxon>Ixodinae</taxon>
        <taxon>Ixodes</taxon>
    </lineage>
</organism>
<keyword evidence="2" id="KW-1185">Reference proteome</keyword>
<dbReference type="Proteomes" id="UP000805193">
    <property type="component" value="Unassembled WGS sequence"/>
</dbReference>
<comment type="caution">
    <text evidence="1">The sequence shown here is derived from an EMBL/GenBank/DDBJ whole genome shotgun (WGS) entry which is preliminary data.</text>
</comment>
<dbReference type="EMBL" id="JABSTQ010010177">
    <property type="protein sequence ID" value="KAG0422811.1"/>
    <property type="molecule type" value="Genomic_DNA"/>
</dbReference>
<name>A0AC60PQC1_IXOPE</name>
<accession>A0AC60PQC1</accession>